<dbReference type="InterPro" id="IPR047215">
    <property type="entry name" value="Galactose_mutarotase-like"/>
</dbReference>
<protein>
    <recommendedName>
        <fullName evidence="5 8">Aldose 1-epimerase</fullName>
        <ecNumber evidence="4 8">5.1.3.3</ecNumber>
    </recommendedName>
</protein>
<evidence type="ECO:0000256" key="8">
    <source>
        <dbReference type="PIRNR" id="PIRNR005096"/>
    </source>
</evidence>
<dbReference type="GO" id="GO:0033499">
    <property type="term" value="P:galactose catabolic process via UDP-galactose, Leloir pathway"/>
    <property type="evidence" value="ECO:0007669"/>
    <property type="project" value="TreeGrafter"/>
</dbReference>
<dbReference type="PANTHER" id="PTHR10091:SF0">
    <property type="entry name" value="GALACTOSE MUTAROTASE"/>
    <property type="match status" value="1"/>
</dbReference>
<feature type="active site" description="Proton acceptor" evidence="9">
    <location>
        <position position="308"/>
    </location>
</feature>
<reference evidence="12 13" key="1">
    <citation type="submission" date="2020-06" db="EMBL/GenBank/DDBJ databases">
        <title>Reclassification of Facklamia ignava, Facklamia soureckii and Facklami tabacinasalis as Falseniella iganva gen. nov., comb. nov., Hutsoniella ignava gen. nov., comb. nov., and Ruoffia tabacinasalis gen. nov., comb. nov and description of Ruoffia haltotolerans sp. nov., isolated from hypersaline Inland Sea of Qatar.</title>
        <authorList>
            <person name="Fotedar R."/>
            <person name="Sankaranarayanan K."/>
            <person name="Lawson P."/>
            <person name="Caldwell M."/>
            <person name="Zeyara A."/>
            <person name="Al Malki A."/>
            <person name="Ali M."/>
        </authorList>
    </citation>
    <scope>NUCLEOTIDE SEQUENCE [LARGE SCALE GENOMIC DNA]</scope>
    <source>
        <strain evidence="12 13">INB8</strain>
    </source>
</reference>
<organism evidence="12 13">
    <name type="scientific">Ruoffia halotolerans</name>
    <dbReference type="NCBI Taxonomy" id="2748684"/>
    <lineage>
        <taxon>Bacteria</taxon>
        <taxon>Bacillati</taxon>
        <taxon>Bacillota</taxon>
        <taxon>Bacilli</taxon>
        <taxon>Lactobacillales</taxon>
        <taxon>Aerococcaceae</taxon>
        <taxon>Ruoffia</taxon>
    </lineage>
</organism>
<evidence type="ECO:0000256" key="11">
    <source>
        <dbReference type="PIRSR" id="PIRSR005096-3"/>
    </source>
</evidence>
<feature type="active site" description="Proton donor" evidence="9">
    <location>
        <position position="174"/>
    </location>
</feature>
<evidence type="ECO:0000256" key="4">
    <source>
        <dbReference type="ARBA" id="ARBA00013185"/>
    </source>
</evidence>
<evidence type="ECO:0000313" key="12">
    <source>
        <dbReference type="EMBL" id="MBA5729157.1"/>
    </source>
</evidence>
<evidence type="ECO:0000256" key="6">
    <source>
        <dbReference type="ARBA" id="ARBA00023235"/>
    </source>
</evidence>
<comment type="similarity">
    <text evidence="3 8">Belongs to the aldose epimerase family.</text>
</comment>
<dbReference type="Gene3D" id="2.70.98.10">
    <property type="match status" value="1"/>
</dbReference>
<dbReference type="PROSITE" id="PS00545">
    <property type="entry name" value="ALDOSE_1_EPIMERASE"/>
    <property type="match status" value="1"/>
</dbReference>
<keyword evidence="7 8" id="KW-0119">Carbohydrate metabolism</keyword>
<comment type="pathway">
    <text evidence="2 8">Carbohydrate metabolism; hexose metabolism.</text>
</comment>
<feature type="binding site" evidence="10">
    <location>
        <position position="246"/>
    </location>
    <ligand>
        <name>beta-D-galactose</name>
        <dbReference type="ChEBI" id="CHEBI:27667"/>
    </ligand>
</feature>
<dbReference type="InterPro" id="IPR018052">
    <property type="entry name" value="Ald1_epimerase_CS"/>
</dbReference>
<gene>
    <name evidence="12" type="ORF">HW423_05090</name>
</gene>
<evidence type="ECO:0000256" key="7">
    <source>
        <dbReference type="ARBA" id="ARBA00023277"/>
    </source>
</evidence>
<accession>A0A839A572</accession>
<dbReference type="GO" id="GO:0005737">
    <property type="term" value="C:cytoplasm"/>
    <property type="evidence" value="ECO:0007669"/>
    <property type="project" value="TreeGrafter"/>
</dbReference>
<dbReference type="GO" id="GO:0006006">
    <property type="term" value="P:glucose metabolic process"/>
    <property type="evidence" value="ECO:0007669"/>
    <property type="project" value="TreeGrafter"/>
</dbReference>
<evidence type="ECO:0000256" key="9">
    <source>
        <dbReference type="PIRSR" id="PIRSR005096-1"/>
    </source>
</evidence>
<feature type="binding site" evidence="11">
    <location>
        <begin position="174"/>
        <end position="176"/>
    </location>
    <ligand>
        <name>beta-D-galactose</name>
        <dbReference type="ChEBI" id="CHEBI:27667"/>
    </ligand>
</feature>
<evidence type="ECO:0000256" key="2">
    <source>
        <dbReference type="ARBA" id="ARBA00005028"/>
    </source>
</evidence>
<name>A0A839A572_9LACT</name>
<dbReference type="Pfam" id="PF01263">
    <property type="entry name" value="Aldose_epim"/>
    <property type="match status" value="1"/>
</dbReference>
<dbReference type="Proteomes" id="UP000571018">
    <property type="component" value="Unassembled WGS sequence"/>
</dbReference>
<dbReference type="GO" id="GO:0004034">
    <property type="term" value="F:aldose 1-epimerase activity"/>
    <property type="evidence" value="ECO:0007669"/>
    <property type="project" value="UniProtKB-EC"/>
</dbReference>
<dbReference type="InterPro" id="IPR015443">
    <property type="entry name" value="Aldose_1-epimerase"/>
</dbReference>
<sequence>MKYSIIPYGTLNGIDYDLIQINNKDVTISFTNLGARINQWLLGSDNLILGFDNSQDAQLGEGYYYGASIGRIAGRISAGSFSIDGTDYQLPLNESENHLHGGPNGFDLKRWDYEINDKEESIQIIFSLLDQDGENGFPGNLKAQVIHTYSVDNSWSVTFKATSDKDTLFNPTNHVYFNLNGSHAQTILNHKLKIDADTYVPVKVDGTPVGELSSVEGTAFDVREGKLIGDLFNMVDDQVKLKNGFDHPFVINHGASKTPIVLSVPELQRHIEVSTDRDAVVVYTHNVVEPPMKIWGEELQPYAAITLETQTIPDAINHAGFGNDILRKDTPFESTTTYRLVY</sequence>
<comment type="catalytic activity">
    <reaction evidence="1 8">
        <text>alpha-D-glucose = beta-D-glucose</text>
        <dbReference type="Rhea" id="RHEA:10264"/>
        <dbReference type="ChEBI" id="CHEBI:15903"/>
        <dbReference type="ChEBI" id="CHEBI:17925"/>
        <dbReference type="EC" id="5.1.3.3"/>
    </reaction>
</comment>
<dbReference type="EC" id="5.1.3.3" evidence="4 8"/>
<dbReference type="InterPro" id="IPR011013">
    <property type="entry name" value="Gal_mutarotase_sf_dom"/>
</dbReference>
<evidence type="ECO:0000313" key="13">
    <source>
        <dbReference type="Proteomes" id="UP000571018"/>
    </source>
</evidence>
<dbReference type="NCBIfam" id="NF008277">
    <property type="entry name" value="PRK11055.1"/>
    <property type="match status" value="1"/>
</dbReference>
<dbReference type="AlphaFoldDB" id="A0A839A572"/>
<evidence type="ECO:0000256" key="5">
    <source>
        <dbReference type="ARBA" id="ARBA00014165"/>
    </source>
</evidence>
<evidence type="ECO:0000256" key="3">
    <source>
        <dbReference type="ARBA" id="ARBA00006206"/>
    </source>
</evidence>
<proteinExistence type="inferred from homology"/>
<keyword evidence="6 8" id="KW-0413">Isomerase</keyword>
<dbReference type="SUPFAM" id="SSF74650">
    <property type="entry name" value="Galactose mutarotase-like"/>
    <property type="match status" value="1"/>
</dbReference>
<dbReference type="EMBL" id="JACAOA010000010">
    <property type="protein sequence ID" value="MBA5729157.1"/>
    <property type="molecule type" value="Genomic_DNA"/>
</dbReference>
<dbReference type="InterPro" id="IPR014718">
    <property type="entry name" value="GH-type_carb-bd"/>
</dbReference>
<dbReference type="CDD" id="cd09019">
    <property type="entry name" value="galactose_mutarotase_like"/>
    <property type="match status" value="1"/>
</dbReference>
<keyword evidence="13" id="KW-1185">Reference proteome</keyword>
<dbReference type="RefSeq" id="WP_218930861.1">
    <property type="nucleotide sequence ID" value="NZ_JACAOA010000010.1"/>
</dbReference>
<dbReference type="GO" id="GO:0030246">
    <property type="term" value="F:carbohydrate binding"/>
    <property type="evidence" value="ECO:0007669"/>
    <property type="project" value="InterPro"/>
</dbReference>
<dbReference type="UniPathway" id="UPA00242"/>
<dbReference type="PANTHER" id="PTHR10091">
    <property type="entry name" value="ALDOSE-1-EPIMERASE"/>
    <property type="match status" value="1"/>
</dbReference>
<dbReference type="InterPro" id="IPR008183">
    <property type="entry name" value="Aldose_1/G6P_1-epimerase"/>
</dbReference>
<comment type="caution">
    <text evidence="12">The sequence shown here is derived from an EMBL/GenBank/DDBJ whole genome shotgun (WGS) entry which is preliminary data.</text>
</comment>
<dbReference type="PIRSF" id="PIRSF005096">
    <property type="entry name" value="GALM"/>
    <property type="match status" value="1"/>
</dbReference>
<evidence type="ECO:0000256" key="10">
    <source>
        <dbReference type="PIRSR" id="PIRSR005096-2"/>
    </source>
</evidence>
<evidence type="ECO:0000256" key="1">
    <source>
        <dbReference type="ARBA" id="ARBA00001614"/>
    </source>
</evidence>